<dbReference type="SUPFAM" id="SSF53067">
    <property type="entry name" value="Actin-like ATPase domain"/>
    <property type="match status" value="1"/>
</dbReference>
<evidence type="ECO:0000256" key="3">
    <source>
        <dbReference type="ARBA" id="ARBA00022993"/>
    </source>
</evidence>
<reference evidence="4" key="1">
    <citation type="journal article" date="2021" name="PeerJ">
        <title>Extensive microbial diversity within the chicken gut microbiome revealed by metagenomics and culture.</title>
        <authorList>
            <person name="Gilroy R."/>
            <person name="Ravi A."/>
            <person name="Getino M."/>
            <person name="Pursley I."/>
            <person name="Horton D.L."/>
            <person name="Alikhan N.F."/>
            <person name="Baker D."/>
            <person name="Gharbi K."/>
            <person name="Hall N."/>
            <person name="Watson M."/>
            <person name="Adriaenssens E.M."/>
            <person name="Foster-Nyarko E."/>
            <person name="Jarju S."/>
            <person name="Secka A."/>
            <person name="Antonio M."/>
            <person name="Oren A."/>
            <person name="Chaudhuri R.R."/>
            <person name="La Ragione R."/>
            <person name="Hildebrand F."/>
            <person name="Pallen M.J."/>
        </authorList>
    </citation>
    <scope>NUCLEOTIDE SEQUENCE</scope>
    <source>
        <strain evidence="4">ChiGjej6B6-14162</strain>
    </source>
</reference>
<dbReference type="Proteomes" id="UP000886740">
    <property type="component" value="Unassembled WGS sequence"/>
</dbReference>
<name>A0A9D1X7Z2_9BACT</name>
<evidence type="ECO:0000313" key="5">
    <source>
        <dbReference type="Proteomes" id="UP000886740"/>
    </source>
</evidence>
<dbReference type="GO" id="GO:0015937">
    <property type="term" value="P:coenzyme A biosynthetic process"/>
    <property type="evidence" value="ECO:0007669"/>
    <property type="project" value="UniProtKB-KW"/>
</dbReference>
<keyword evidence="4" id="KW-0808">Transferase</keyword>
<dbReference type="AlphaFoldDB" id="A0A9D1X7Z2"/>
<dbReference type="PANTHER" id="PTHR12280:SF20">
    <property type="entry name" value="4'-PHOSPHOPANTETHEINE PHOSPHATASE"/>
    <property type="match status" value="1"/>
</dbReference>
<comment type="caution">
    <text evidence="4">The sequence shown here is derived from an EMBL/GenBank/DDBJ whole genome shotgun (WGS) entry which is preliminary data.</text>
</comment>
<dbReference type="EC" id="2.7.1.33" evidence="4"/>
<dbReference type="InterPro" id="IPR004567">
    <property type="entry name" value="Type_II_PanK"/>
</dbReference>
<dbReference type="Gene3D" id="3.30.420.40">
    <property type="match status" value="1"/>
</dbReference>
<evidence type="ECO:0000313" key="4">
    <source>
        <dbReference type="EMBL" id="HIX74191.1"/>
    </source>
</evidence>
<keyword evidence="1" id="KW-0547">Nucleotide-binding</keyword>
<evidence type="ECO:0000256" key="2">
    <source>
        <dbReference type="ARBA" id="ARBA00022840"/>
    </source>
</evidence>
<keyword evidence="2" id="KW-0067">ATP-binding</keyword>
<dbReference type="GO" id="GO:0004594">
    <property type="term" value="F:pantothenate kinase activity"/>
    <property type="evidence" value="ECO:0007669"/>
    <property type="project" value="UniProtKB-EC"/>
</dbReference>
<accession>A0A9D1X7Z2</accession>
<protein>
    <submittedName>
        <fullName evidence="4">Type II pantothenate kinase</fullName>
        <ecNumber evidence="4">2.7.1.33</ecNumber>
    </submittedName>
</protein>
<dbReference type="NCBIfam" id="NF009842">
    <property type="entry name" value="PRK13317.1"/>
    <property type="match status" value="1"/>
</dbReference>
<dbReference type="PANTHER" id="PTHR12280">
    <property type="entry name" value="PANTOTHENATE KINASE"/>
    <property type="match status" value="1"/>
</dbReference>
<dbReference type="GO" id="GO:0005524">
    <property type="term" value="F:ATP binding"/>
    <property type="evidence" value="ECO:0007669"/>
    <property type="project" value="UniProtKB-KW"/>
</dbReference>
<dbReference type="GO" id="GO:0005829">
    <property type="term" value="C:cytosol"/>
    <property type="evidence" value="ECO:0007669"/>
    <property type="project" value="TreeGrafter"/>
</dbReference>
<evidence type="ECO:0000256" key="1">
    <source>
        <dbReference type="ARBA" id="ARBA00022741"/>
    </source>
</evidence>
<proteinExistence type="predicted"/>
<dbReference type="InterPro" id="IPR043129">
    <property type="entry name" value="ATPase_NBD"/>
</dbReference>
<keyword evidence="4" id="KW-0418">Kinase</keyword>
<dbReference type="Pfam" id="PF03630">
    <property type="entry name" value="Fumble"/>
    <property type="match status" value="1"/>
</dbReference>
<sequence>MGVVIGIDVGGSTTKIVGIAGDRIQNPIFVKAGDPLTSLFGAFGKYIYDNNIDLAEVEKVVLTGVGSAYIDQPLYGLPTAKIDEFLANGLGAQYRLGLDRLLVASMGTGTSFVRVEGERIEHIGGLGIGGGTILGLSKLMLKTSDFRQIVALAEVGSLDGIDLRIRDITPHPLPGLPLDVTASIFGKADANARAEDIALGILHMVLQTVGQGAAFASMNSGIHDIVLIGNLTRLSQCEPVFSRLEDIYQVHFIVPKYAEFRTAIGAALGYIRKRPCKDL</sequence>
<dbReference type="CDD" id="cd24085">
    <property type="entry name" value="ASKHA_NBD_PanK-II_bac"/>
    <property type="match status" value="1"/>
</dbReference>
<organism evidence="4 5">
    <name type="scientific">Candidatus Parabacteroides intestinipullorum</name>
    <dbReference type="NCBI Taxonomy" id="2838723"/>
    <lineage>
        <taxon>Bacteria</taxon>
        <taxon>Pseudomonadati</taxon>
        <taxon>Bacteroidota</taxon>
        <taxon>Bacteroidia</taxon>
        <taxon>Bacteroidales</taxon>
        <taxon>Tannerellaceae</taxon>
        <taxon>Parabacteroides</taxon>
    </lineage>
</organism>
<dbReference type="EMBL" id="DXEL01000032">
    <property type="protein sequence ID" value="HIX74191.1"/>
    <property type="molecule type" value="Genomic_DNA"/>
</dbReference>
<reference evidence="4" key="2">
    <citation type="submission" date="2021-04" db="EMBL/GenBank/DDBJ databases">
        <authorList>
            <person name="Gilroy R."/>
        </authorList>
    </citation>
    <scope>NUCLEOTIDE SEQUENCE</scope>
    <source>
        <strain evidence="4">ChiGjej6B6-14162</strain>
    </source>
</reference>
<gene>
    <name evidence="4" type="primary">coaW</name>
    <name evidence="4" type="ORF">H9977_04000</name>
</gene>
<keyword evidence="3" id="KW-0173">Coenzyme A biosynthesis</keyword>